<evidence type="ECO:0000256" key="3">
    <source>
        <dbReference type="SAM" id="MobiDB-lite"/>
    </source>
</evidence>
<dbReference type="InterPro" id="IPR016032">
    <property type="entry name" value="Sig_transdc_resp-reg_C-effctor"/>
</dbReference>
<keyword evidence="1 2" id="KW-0238">DNA-binding</keyword>
<evidence type="ECO:0000313" key="6">
    <source>
        <dbReference type="Proteomes" id="UP000321248"/>
    </source>
</evidence>
<dbReference type="Pfam" id="PF03781">
    <property type="entry name" value="FGE-sulfatase"/>
    <property type="match status" value="1"/>
</dbReference>
<gene>
    <name evidence="5" type="ORF">FU658_05465</name>
</gene>
<dbReference type="SUPFAM" id="SSF46894">
    <property type="entry name" value="C-terminal effector domain of the bipartite response regulators"/>
    <property type="match status" value="1"/>
</dbReference>
<dbReference type="SUPFAM" id="SSF56436">
    <property type="entry name" value="C-type lectin-like"/>
    <property type="match status" value="1"/>
</dbReference>
<dbReference type="PROSITE" id="PS51755">
    <property type="entry name" value="OMPR_PHOB"/>
    <property type="match status" value="1"/>
</dbReference>
<proteinExistence type="predicted"/>
<dbReference type="InterPro" id="IPR051043">
    <property type="entry name" value="Sulfatase_Mod_Factor_Kinase"/>
</dbReference>
<dbReference type="AlphaFoldDB" id="A0A5C8KVL2"/>
<dbReference type="OrthoDB" id="1971692at2"/>
<dbReference type="InterPro" id="IPR042095">
    <property type="entry name" value="SUMF_sf"/>
</dbReference>
<dbReference type="InterPro" id="IPR036388">
    <property type="entry name" value="WH-like_DNA-bd_sf"/>
</dbReference>
<organism evidence="5 6">
    <name type="scientific">Alkalisalibacterium limincola</name>
    <dbReference type="NCBI Taxonomy" id="2699169"/>
    <lineage>
        <taxon>Bacteria</taxon>
        <taxon>Pseudomonadati</taxon>
        <taxon>Pseudomonadota</taxon>
        <taxon>Gammaproteobacteria</taxon>
        <taxon>Lysobacterales</taxon>
        <taxon>Lysobacteraceae</taxon>
        <taxon>Alkalisalibacterium</taxon>
    </lineage>
</organism>
<comment type="caution">
    <text evidence="5">The sequence shown here is derived from an EMBL/GenBank/DDBJ whole genome shotgun (WGS) entry which is preliminary data.</text>
</comment>
<evidence type="ECO:0000256" key="2">
    <source>
        <dbReference type="PROSITE-ProRule" id="PRU01091"/>
    </source>
</evidence>
<protein>
    <submittedName>
        <fullName evidence="5">SUMF1/EgtB/PvdO family nonheme iron enzyme</fullName>
    </submittedName>
</protein>
<dbReference type="PANTHER" id="PTHR23150:SF19">
    <property type="entry name" value="FORMYLGLYCINE-GENERATING ENZYME"/>
    <property type="match status" value="1"/>
</dbReference>
<feature type="DNA-binding region" description="OmpR/PhoB-type" evidence="2">
    <location>
        <begin position="1"/>
        <end position="98"/>
    </location>
</feature>
<dbReference type="SMART" id="SM00862">
    <property type="entry name" value="Trans_reg_C"/>
    <property type="match status" value="1"/>
</dbReference>
<dbReference type="InterPro" id="IPR001867">
    <property type="entry name" value="OmpR/PhoB-type_DNA-bd"/>
</dbReference>
<name>A0A5C8KVL2_9GAMM</name>
<evidence type="ECO:0000259" key="4">
    <source>
        <dbReference type="PROSITE" id="PS51755"/>
    </source>
</evidence>
<dbReference type="InterPro" id="IPR005532">
    <property type="entry name" value="SUMF_dom"/>
</dbReference>
<dbReference type="InterPro" id="IPR029058">
    <property type="entry name" value="AB_hydrolase_fold"/>
</dbReference>
<evidence type="ECO:0000256" key="1">
    <source>
        <dbReference type="ARBA" id="ARBA00023125"/>
    </source>
</evidence>
<dbReference type="Gene3D" id="1.10.10.10">
    <property type="entry name" value="Winged helix-like DNA-binding domain superfamily/Winged helix DNA-binding domain"/>
    <property type="match status" value="1"/>
</dbReference>
<dbReference type="EMBL" id="VRTS01000003">
    <property type="protein sequence ID" value="TXK64350.1"/>
    <property type="molecule type" value="Genomic_DNA"/>
</dbReference>
<evidence type="ECO:0000313" key="5">
    <source>
        <dbReference type="EMBL" id="TXK64350.1"/>
    </source>
</evidence>
<dbReference type="CDD" id="cd00383">
    <property type="entry name" value="trans_reg_C"/>
    <property type="match status" value="1"/>
</dbReference>
<dbReference type="Gene3D" id="3.40.50.1820">
    <property type="entry name" value="alpha/beta hydrolase"/>
    <property type="match status" value="1"/>
</dbReference>
<dbReference type="PANTHER" id="PTHR23150">
    <property type="entry name" value="SULFATASE MODIFYING FACTOR 1, 2"/>
    <property type="match status" value="1"/>
</dbReference>
<dbReference type="InterPro" id="IPR016187">
    <property type="entry name" value="CTDL_fold"/>
</dbReference>
<dbReference type="Gene3D" id="3.90.1580.10">
    <property type="entry name" value="paralog of FGE (formylglycine-generating enzyme)"/>
    <property type="match status" value="1"/>
</dbReference>
<dbReference type="Pfam" id="PF00486">
    <property type="entry name" value="Trans_reg_C"/>
    <property type="match status" value="1"/>
</dbReference>
<dbReference type="GO" id="GO:0003677">
    <property type="term" value="F:DNA binding"/>
    <property type="evidence" value="ECO:0007669"/>
    <property type="project" value="UniProtKB-UniRule"/>
</dbReference>
<dbReference type="GO" id="GO:0000160">
    <property type="term" value="P:phosphorelay signal transduction system"/>
    <property type="evidence" value="ECO:0007669"/>
    <property type="project" value="InterPro"/>
</dbReference>
<feature type="region of interest" description="Disordered" evidence="3">
    <location>
        <begin position="100"/>
        <end position="125"/>
    </location>
</feature>
<dbReference type="RefSeq" id="WP_147891162.1">
    <property type="nucleotide sequence ID" value="NZ_VRTS01000003.1"/>
</dbReference>
<keyword evidence="6" id="KW-1185">Reference proteome</keyword>
<dbReference type="GO" id="GO:0120147">
    <property type="term" value="F:formylglycine-generating oxidase activity"/>
    <property type="evidence" value="ECO:0007669"/>
    <property type="project" value="TreeGrafter"/>
</dbReference>
<feature type="domain" description="OmpR/PhoB-type" evidence="4">
    <location>
        <begin position="1"/>
        <end position="98"/>
    </location>
</feature>
<dbReference type="SUPFAM" id="SSF53474">
    <property type="entry name" value="alpha/beta-Hydrolases"/>
    <property type="match status" value="1"/>
</dbReference>
<dbReference type="GO" id="GO:0006355">
    <property type="term" value="P:regulation of DNA-templated transcription"/>
    <property type="evidence" value="ECO:0007669"/>
    <property type="project" value="InterPro"/>
</dbReference>
<dbReference type="Proteomes" id="UP000321248">
    <property type="component" value="Unassembled WGS sequence"/>
</dbReference>
<sequence>MAYRFGPFQLDPRTGTLTGPEGPIPLRRQAFRLAEVLLEHAPELLDHHTLLDQAWGRTAISANALPQTISELRHALGDDAHAPRYIETVHRRGYRMACPVQRVDPGEDGAAPGEPTPDRSHPATPGSFFRAGAMLLAVALVVASTPSPPLGADPSWQRLHLDTLPGIRAQSQEDVFSAFRLVHEARGTWHDDPALEQVWLDLTLPVDITSEPVGAEVSVRAYGGGDDDWLALGHTPLHGMRLPLTMFRLRARLPGHADLELAPSVLPIPETLHLHRSEEIPEGMVYVPPGQVRYLDVDRSLPGFWIGRHEVTNREFKSFVDAGGYSRPEFWSEALAAHPGAAFEEVVADFVDATGAPGPMRWANGHWPQDEADHPVEGISWYEASAFAAFSGAALPNVFQWSRAAGLGTAQAANFSDILVASNFNGRGTTPVGASGGLGPYGTLDMAGNVWEWCANAVDQRRHLLGGSWMDNPYQFSSPNAMPPHERRPGFGMRLVHNEAPVDPADGADIAHVQNELPEPVDDRTFALLSRLFDYDETPLEARLESVEHHDAWRRERVSFDAAYGGERVLVDVLIPYRSQPPYQSVVHFPGGDALMLDSIDDAGLLHVEPFLRSARVVVYPVYKGTFHRRGNPPSGPIASRDLLIQQVKDLRRTLDYLHTRDDIDTQRIAFHGLSYGGWRAPYVLAVEERFATAMLISAGIPARALAEEIQPQDYLPRVKVPVLMLNGREDFTFPLERSQRPFFERLGTPSAHKRHVALDWGHLPPGYLQVSRELVAWADTWLGPVADGLVARNPTADPQHD</sequence>
<accession>A0A5C8KVL2</accession>
<reference evidence="5 6" key="1">
    <citation type="submission" date="2019-08" db="EMBL/GenBank/DDBJ databases">
        <authorList>
            <person name="Karlyshev A.V."/>
        </authorList>
    </citation>
    <scope>NUCLEOTIDE SEQUENCE [LARGE SCALE GENOMIC DNA]</scope>
    <source>
        <strain evidence="5 6">Alg18-2.2</strain>
    </source>
</reference>